<protein>
    <recommendedName>
        <fullName evidence="3">Penicillin-binding protein transpeptidase domain-containing protein</fullName>
    </recommendedName>
</protein>
<dbReference type="AlphaFoldDB" id="S6TTP2"/>
<proteinExistence type="predicted"/>
<comment type="caution">
    <text evidence="1">The sequence shown here is derived from an EMBL/GenBank/DDBJ whole genome shotgun (WGS) entry which is preliminary data.</text>
</comment>
<feature type="non-terminal residue" evidence="1">
    <location>
        <position position="1"/>
    </location>
</feature>
<organism evidence="1 2">
    <name type="scientific">Pseudomonas syringae pv. actinidiae ICMP 18807</name>
    <dbReference type="NCBI Taxonomy" id="1194404"/>
    <lineage>
        <taxon>Bacteria</taxon>
        <taxon>Pseudomonadati</taxon>
        <taxon>Pseudomonadota</taxon>
        <taxon>Gammaproteobacteria</taxon>
        <taxon>Pseudomonadales</taxon>
        <taxon>Pseudomonadaceae</taxon>
        <taxon>Pseudomonas</taxon>
        <taxon>Pseudomonas syringae</taxon>
    </lineage>
</organism>
<evidence type="ECO:0000313" key="2">
    <source>
        <dbReference type="Proteomes" id="UP000015729"/>
    </source>
</evidence>
<sequence>RVQGTFKMQDGSVLAMGGKTGTGDNRIESIGAGGRILSSRAINRTATFVFYIGDNHFGALTAFVPGRAAEGFRFTSALPVQVLKGMAPILTPYLENHGQAMCNAPLADPPKGA</sequence>
<evidence type="ECO:0000313" key="1">
    <source>
        <dbReference type="EMBL" id="EPN45369.1"/>
    </source>
</evidence>
<dbReference type="SUPFAM" id="SSF56601">
    <property type="entry name" value="beta-lactamase/transpeptidase-like"/>
    <property type="match status" value="1"/>
</dbReference>
<reference evidence="1 2" key="1">
    <citation type="journal article" date="2013" name="PLoS Pathog.">
        <title>Genomic analysis of the Kiwifruit pathogen Pseudomonas syringae pv. actinidiae provides insight into the origins of an emergent plant disease.</title>
        <authorList>
            <person name="McCann H.C."/>
            <person name="Rikkerink E.H."/>
            <person name="Bertels F."/>
            <person name="Fiers M."/>
            <person name="Lu A."/>
            <person name="Rees-George J."/>
            <person name="Andersen M.T."/>
            <person name="Gleave A.P."/>
            <person name="Haubold B."/>
            <person name="Wohlers M.W."/>
            <person name="Guttman D.S."/>
            <person name="Wang P.W."/>
            <person name="Straub C."/>
            <person name="Vanneste J.L."/>
            <person name="Rainey P.B."/>
            <person name="Templeton M.D."/>
        </authorList>
    </citation>
    <scope>NUCLEOTIDE SEQUENCE [LARGE SCALE GENOMIC DNA]</scope>
    <source>
        <strain evidence="1 2">ICMP 18807</strain>
    </source>
</reference>
<name>S6TTP2_PSESF</name>
<dbReference type="Proteomes" id="UP000015729">
    <property type="component" value="Unassembled WGS sequence"/>
</dbReference>
<dbReference type="PATRIC" id="fig|1194404.4.peg.5268"/>
<evidence type="ECO:0008006" key="3">
    <source>
        <dbReference type="Google" id="ProtNLM"/>
    </source>
</evidence>
<accession>S6TTP2</accession>
<dbReference type="InterPro" id="IPR012338">
    <property type="entry name" value="Beta-lactam/transpept-like"/>
</dbReference>
<dbReference type="EMBL" id="AOKG01001747">
    <property type="protein sequence ID" value="EPN45369.1"/>
    <property type="molecule type" value="Genomic_DNA"/>
</dbReference>
<gene>
    <name evidence="1" type="ORF">A244_25576</name>
</gene>